<keyword evidence="4" id="KW-1185">Reference proteome</keyword>
<organism evidence="3 4">
    <name type="scientific">Rosa chinensis</name>
    <name type="common">China rose</name>
    <dbReference type="NCBI Taxonomy" id="74649"/>
    <lineage>
        <taxon>Eukaryota</taxon>
        <taxon>Viridiplantae</taxon>
        <taxon>Streptophyta</taxon>
        <taxon>Embryophyta</taxon>
        <taxon>Tracheophyta</taxon>
        <taxon>Spermatophyta</taxon>
        <taxon>Magnoliopsida</taxon>
        <taxon>eudicotyledons</taxon>
        <taxon>Gunneridae</taxon>
        <taxon>Pentapetalae</taxon>
        <taxon>rosids</taxon>
        <taxon>fabids</taxon>
        <taxon>Rosales</taxon>
        <taxon>Rosaceae</taxon>
        <taxon>Rosoideae</taxon>
        <taxon>Rosoideae incertae sedis</taxon>
        <taxon>Rosa</taxon>
    </lineage>
</organism>
<keyword evidence="2" id="KW-0812">Transmembrane</keyword>
<feature type="compositionally biased region" description="Low complexity" evidence="1">
    <location>
        <begin position="83"/>
        <end position="102"/>
    </location>
</feature>
<evidence type="ECO:0000256" key="1">
    <source>
        <dbReference type="SAM" id="MobiDB-lite"/>
    </source>
</evidence>
<protein>
    <submittedName>
        <fullName evidence="3">Uncharacterized protein</fullName>
    </submittedName>
</protein>
<dbReference type="AlphaFoldDB" id="A0A2P6QWS7"/>
<evidence type="ECO:0000256" key="2">
    <source>
        <dbReference type="SAM" id="Phobius"/>
    </source>
</evidence>
<proteinExistence type="predicted"/>
<evidence type="ECO:0000313" key="3">
    <source>
        <dbReference type="EMBL" id="PRQ38611.1"/>
    </source>
</evidence>
<name>A0A2P6QWS7_ROSCH</name>
<dbReference type="EMBL" id="PDCK01000042">
    <property type="protein sequence ID" value="PRQ38611.1"/>
    <property type="molecule type" value="Genomic_DNA"/>
</dbReference>
<reference evidence="3 4" key="1">
    <citation type="journal article" date="2018" name="Nat. Genet.">
        <title>The Rosa genome provides new insights in the design of modern roses.</title>
        <authorList>
            <person name="Bendahmane M."/>
        </authorList>
    </citation>
    <scope>NUCLEOTIDE SEQUENCE [LARGE SCALE GENOMIC DNA]</scope>
    <source>
        <strain evidence="4">cv. Old Blush</strain>
    </source>
</reference>
<evidence type="ECO:0000313" key="4">
    <source>
        <dbReference type="Proteomes" id="UP000238479"/>
    </source>
</evidence>
<feature type="transmembrane region" description="Helical" evidence="2">
    <location>
        <begin position="7"/>
        <end position="25"/>
    </location>
</feature>
<feature type="region of interest" description="Disordered" evidence="1">
    <location>
        <begin position="80"/>
        <end position="102"/>
    </location>
</feature>
<sequence>MTIIPSLTLFFFFFFFYLFFLPLLLPLSLVYILIFTATFAVWPPSSLCLRRRHPLFLPPILHRLHCRRCSWESKTISRNWAGASRPASRFSPSPESPNWLRT</sequence>
<dbReference type="Proteomes" id="UP000238479">
    <property type="component" value="Chromosome 4"/>
</dbReference>
<accession>A0A2P6QWS7</accession>
<keyword evidence="2" id="KW-1133">Transmembrane helix</keyword>
<comment type="caution">
    <text evidence="3">The sequence shown here is derived from an EMBL/GenBank/DDBJ whole genome shotgun (WGS) entry which is preliminary data.</text>
</comment>
<dbReference type="Gramene" id="PRQ38611">
    <property type="protein sequence ID" value="PRQ38611"/>
    <property type="gene ID" value="RchiOBHm_Chr4g0415931"/>
</dbReference>
<keyword evidence="2" id="KW-0472">Membrane</keyword>
<gene>
    <name evidence="3" type="ORF">RchiOBHm_Chr4g0415931</name>
</gene>